<organism evidence="2 3">
    <name type="scientific">Cercophora scortea</name>
    <dbReference type="NCBI Taxonomy" id="314031"/>
    <lineage>
        <taxon>Eukaryota</taxon>
        <taxon>Fungi</taxon>
        <taxon>Dikarya</taxon>
        <taxon>Ascomycota</taxon>
        <taxon>Pezizomycotina</taxon>
        <taxon>Sordariomycetes</taxon>
        <taxon>Sordariomycetidae</taxon>
        <taxon>Sordariales</taxon>
        <taxon>Lasiosphaeriaceae</taxon>
        <taxon>Cercophora</taxon>
    </lineage>
</organism>
<keyword evidence="3" id="KW-1185">Reference proteome</keyword>
<gene>
    <name evidence="2" type="ORF">B0T19DRAFT_490548</name>
</gene>
<dbReference type="Pfam" id="PF01738">
    <property type="entry name" value="DLH"/>
    <property type="match status" value="1"/>
</dbReference>
<dbReference type="Proteomes" id="UP001286456">
    <property type="component" value="Unassembled WGS sequence"/>
</dbReference>
<evidence type="ECO:0000313" key="3">
    <source>
        <dbReference type="Proteomes" id="UP001286456"/>
    </source>
</evidence>
<comment type="caution">
    <text evidence="2">The sequence shown here is derived from an EMBL/GenBank/DDBJ whole genome shotgun (WGS) entry which is preliminary data.</text>
</comment>
<evidence type="ECO:0000313" key="2">
    <source>
        <dbReference type="EMBL" id="KAK3332334.1"/>
    </source>
</evidence>
<reference evidence="2" key="1">
    <citation type="journal article" date="2023" name="Mol. Phylogenet. Evol.">
        <title>Genome-scale phylogeny and comparative genomics of the fungal order Sordariales.</title>
        <authorList>
            <person name="Hensen N."/>
            <person name="Bonometti L."/>
            <person name="Westerberg I."/>
            <person name="Brannstrom I.O."/>
            <person name="Guillou S."/>
            <person name="Cros-Aarteil S."/>
            <person name="Calhoun S."/>
            <person name="Haridas S."/>
            <person name="Kuo A."/>
            <person name="Mondo S."/>
            <person name="Pangilinan J."/>
            <person name="Riley R."/>
            <person name="LaButti K."/>
            <person name="Andreopoulos B."/>
            <person name="Lipzen A."/>
            <person name="Chen C."/>
            <person name="Yan M."/>
            <person name="Daum C."/>
            <person name="Ng V."/>
            <person name="Clum A."/>
            <person name="Steindorff A."/>
            <person name="Ohm R.A."/>
            <person name="Martin F."/>
            <person name="Silar P."/>
            <person name="Natvig D.O."/>
            <person name="Lalanne C."/>
            <person name="Gautier V."/>
            <person name="Ament-Velasquez S.L."/>
            <person name="Kruys A."/>
            <person name="Hutchinson M.I."/>
            <person name="Powell A.J."/>
            <person name="Barry K."/>
            <person name="Miller A.N."/>
            <person name="Grigoriev I.V."/>
            <person name="Debuchy R."/>
            <person name="Gladieux P."/>
            <person name="Hiltunen Thoren M."/>
            <person name="Johannesson H."/>
        </authorList>
    </citation>
    <scope>NUCLEOTIDE SEQUENCE</scope>
    <source>
        <strain evidence="2">SMH4131-1</strain>
    </source>
</reference>
<accession>A0AAE0IW31</accession>
<dbReference type="Gene3D" id="3.40.50.1820">
    <property type="entry name" value="alpha/beta hydrolase"/>
    <property type="match status" value="1"/>
</dbReference>
<reference evidence="2" key="2">
    <citation type="submission" date="2023-06" db="EMBL/GenBank/DDBJ databases">
        <authorList>
            <consortium name="Lawrence Berkeley National Laboratory"/>
            <person name="Haridas S."/>
            <person name="Hensen N."/>
            <person name="Bonometti L."/>
            <person name="Westerberg I."/>
            <person name="Brannstrom I.O."/>
            <person name="Guillou S."/>
            <person name="Cros-Aarteil S."/>
            <person name="Calhoun S."/>
            <person name="Kuo A."/>
            <person name="Mondo S."/>
            <person name="Pangilinan J."/>
            <person name="Riley R."/>
            <person name="Labutti K."/>
            <person name="Andreopoulos B."/>
            <person name="Lipzen A."/>
            <person name="Chen C."/>
            <person name="Yanf M."/>
            <person name="Daum C."/>
            <person name="Ng V."/>
            <person name="Clum A."/>
            <person name="Steindorff A."/>
            <person name="Ohm R."/>
            <person name="Martin F."/>
            <person name="Silar P."/>
            <person name="Natvig D."/>
            <person name="Lalanne C."/>
            <person name="Gautier V."/>
            <person name="Ament-Velasquez S.L."/>
            <person name="Kruys A."/>
            <person name="Hutchinson M.I."/>
            <person name="Powell A.J."/>
            <person name="Barry K."/>
            <person name="Miller A.N."/>
            <person name="Grigoriev I.V."/>
            <person name="Debuchy R."/>
            <person name="Gladieux P."/>
            <person name="Thoren M.H."/>
            <person name="Johannesson H."/>
        </authorList>
    </citation>
    <scope>NUCLEOTIDE SEQUENCE</scope>
    <source>
        <strain evidence="2">SMH4131-1</strain>
    </source>
</reference>
<dbReference type="PANTHER" id="PTHR17630:SF105">
    <property type="entry name" value="DIENELACTONE HYDROLASE FAMILY PROTEIN (AFU_ORTHOLOGUE AFUA_4G08790)"/>
    <property type="match status" value="1"/>
</dbReference>
<dbReference type="InterPro" id="IPR002925">
    <property type="entry name" value="Dienelactn_hydro"/>
</dbReference>
<dbReference type="GO" id="GO:0016787">
    <property type="term" value="F:hydrolase activity"/>
    <property type="evidence" value="ECO:0007669"/>
    <property type="project" value="UniProtKB-KW"/>
</dbReference>
<dbReference type="PANTHER" id="PTHR17630">
    <property type="entry name" value="DIENELACTONE HYDROLASE"/>
    <property type="match status" value="1"/>
</dbReference>
<sequence>MSCPECFQGSVHEGEPRGKVIKLHGLDTYATEPADGRAPRGIIVIVPDAFGWEFVNNRLLADHYADKGDYKVYLPDFMLGHSASLGMLHSVRGFNTGSLLWKPYYIISALSGFIPFAYHNRFGKSYPLVQSFFQSLRADEAEGSSLPVGVAGFCWGGKHAVLLSATADDAVAGRRPLVDAAFTGHPSRLALPADINAIRKPVAFAIPEKDNQVSPEQAEVIRGIVEGKEDAGARGEVVVYEGCAHGFCVRADLKFKDSEVARQAALAEDQCIAWFNAKLGLTATA</sequence>
<dbReference type="SUPFAM" id="SSF53474">
    <property type="entry name" value="alpha/beta-Hydrolases"/>
    <property type="match status" value="1"/>
</dbReference>
<evidence type="ECO:0000259" key="1">
    <source>
        <dbReference type="Pfam" id="PF01738"/>
    </source>
</evidence>
<name>A0AAE0IW31_9PEZI</name>
<feature type="domain" description="Dienelactone hydrolase" evidence="1">
    <location>
        <begin position="27"/>
        <end position="277"/>
    </location>
</feature>
<dbReference type="InterPro" id="IPR029058">
    <property type="entry name" value="AB_hydrolase_fold"/>
</dbReference>
<dbReference type="EMBL" id="JAUEPO010000002">
    <property type="protein sequence ID" value="KAK3332334.1"/>
    <property type="molecule type" value="Genomic_DNA"/>
</dbReference>
<protein>
    <submittedName>
        <fullName evidence="2">Alpha/Beta hydrolase protein</fullName>
    </submittedName>
</protein>
<dbReference type="AlphaFoldDB" id="A0AAE0IW31"/>
<keyword evidence="2" id="KW-0378">Hydrolase</keyword>
<proteinExistence type="predicted"/>